<gene>
    <name evidence="1" type="ORF">pdam_00000430</name>
</gene>
<dbReference type="EMBL" id="RCHS01001413">
    <property type="protein sequence ID" value="RMX53809.1"/>
    <property type="molecule type" value="Genomic_DNA"/>
</dbReference>
<comment type="caution">
    <text evidence="1">The sequence shown here is derived from an EMBL/GenBank/DDBJ whole genome shotgun (WGS) entry which is preliminary data.</text>
</comment>
<dbReference type="AlphaFoldDB" id="A0A3M6UJS5"/>
<protein>
    <submittedName>
        <fullName evidence="1">Uncharacterized protein</fullName>
    </submittedName>
</protein>
<dbReference type="Proteomes" id="UP000275408">
    <property type="component" value="Unassembled WGS sequence"/>
</dbReference>
<reference evidence="1 2" key="1">
    <citation type="journal article" date="2018" name="Sci. Rep.">
        <title>Comparative analysis of the Pocillopora damicornis genome highlights role of immune system in coral evolution.</title>
        <authorList>
            <person name="Cunning R."/>
            <person name="Bay R.A."/>
            <person name="Gillette P."/>
            <person name="Baker A.C."/>
            <person name="Traylor-Knowles N."/>
        </authorList>
    </citation>
    <scope>NUCLEOTIDE SEQUENCE [LARGE SCALE GENOMIC DNA]</scope>
    <source>
        <strain evidence="1">RSMAS</strain>
        <tissue evidence="1">Whole animal</tissue>
    </source>
</reference>
<organism evidence="1 2">
    <name type="scientific">Pocillopora damicornis</name>
    <name type="common">Cauliflower coral</name>
    <name type="synonym">Millepora damicornis</name>
    <dbReference type="NCBI Taxonomy" id="46731"/>
    <lineage>
        <taxon>Eukaryota</taxon>
        <taxon>Metazoa</taxon>
        <taxon>Cnidaria</taxon>
        <taxon>Anthozoa</taxon>
        <taxon>Hexacorallia</taxon>
        <taxon>Scleractinia</taxon>
        <taxon>Astrocoeniina</taxon>
        <taxon>Pocilloporidae</taxon>
        <taxon>Pocillopora</taxon>
    </lineage>
</organism>
<name>A0A3M6UJS5_POCDA</name>
<sequence length="73" mass="8486">MGGPYQTYSYFMLWYLGHALKKSRTLLFIEFSDIVFHLLSENLLKKLQHIKFSAASFVTGHYVNPVKTLFKLG</sequence>
<accession>A0A3M6UJS5</accession>
<keyword evidence="2" id="KW-1185">Reference proteome</keyword>
<evidence type="ECO:0000313" key="2">
    <source>
        <dbReference type="Proteomes" id="UP000275408"/>
    </source>
</evidence>
<evidence type="ECO:0000313" key="1">
    <source>
        <dbReference type="EMBL" id="RMX53809.1"/>
    </source>
</evidence>
<proteinExistence type="predicted"/>